<evidence type="ECO:0000256" key="1">
    <source>
        <dbReference type="SAM" id="MobiDB-lite"/>
    </source>
</evidence>
<dbReference type="VEuPathDB" id="FungiDB:PTTG_28139"/>
<name>A0A180GE60_PUCT1</name>
<gene>
    <name evidence="2" type="ORF">PTTG_28139</name>
</gene>
<evidence type="ECO:0000313" key="2">
    <source>
        <dbReference type="EMBL" id="OAV90970.1"/>
    </source>
</evidence>
<feature type="compositionally biased region" description="Polar residues" evidence="1">
    <location>
        <begin position="16"/>
        <end position="33"/>
    </location>
</feature>
<reference evidence="2" key="1">
    <citation type="submission" date="2009-11" db="EMBL/GenBank/DDBJ databases">
        <authorList>
            <consortium name="The Broad Institute Genome Sequencing Platform"/>
            <person name="Ward D."/>
            <person name="Feldgarden M."/>
            <person name="Earl A."/>
            <person name="Young S.K."/>
            <person name="Zeng Q."/>
            <person name="Koehrsen M."/>
            <person name="Alvarado L."/>
            <person name="Berlin A."/>
            <person name="Bochicchio J."/>
            <person name="Borenstein D."/>
            <person name="Chapman S.B."/>
            <person name="Chen Z."/>
            <person name="Engels R."/>
            <person name="Freedman E."/>
            <person name="Gellesch M."/>
            <person name="Goldberg J."/>
            <person name="Griggs A."/>
            <person name="Gujja S."/>
            <person name="Heilman E."/>
            <person name="Heiman D."/>
            <person name="Hepburn T."/>
            <person name="Howarth C."/>
            <person name="Jen D."/>
            <person name="Larson L."/>
            <person name="Lewis B."/>
            <person name="Mehta T."/>
            <person name="Park D."/>
            <person name="Pearson M."/>
            <person name="Roberts A."/>
            <person name="Saif S."/>
            <person name="Shea T."/>
            <person name="Shenoy N."/>
            <person name="Sisk P."/>
            <person name="Stolte C."/>
            <person name="Sykes S."/>
            <person name="Thomson T."/>
            <person name="Walk T."/>
            <person name="White J."/>
            <person name="Yandava C."/>
            <person name="Izard J."/>
            <person name="Baranova O.V."/>
            <person name="Blanton J.M."/>
            <person name="Tanner A.C."/>
            <person name="Dewhirst F.E."/>
            <person name="Haas B."/>
            <person name="Nusbaum C."/>
            <person name="Birren B."/>
        </authorList>
    </citation>
    <scope>NUCLEOTIDE SEQUENCE [LARGE SCALE GENOMIC DNA]</scope>
    <source>
        <strain evidence="2">1-1 BBBD Race 1</strain>
    </source>
</reference>
<dbReference type="EMBL" id="ADAS02000090">
    <property type="protein sequence ID" value="OAV90970.1"/>
    <property type="molecule type" value="Genomic_DNA"/>
</dbReference>
<sequence>MSDFSSHVDQPLRRMTFSTPLSPTPATQLSPTPNVMPASPHSSTGCPSPGPAPIGFVPRPIPSTEAPANLAPHPVPNPHFTTPIIALPSPAANDGNVSDIAASGRIGDPCPSYTWWRSLLARNAHVQGLDARRASSLTDYVINELLTSDAFLTTLEDTFSNHTEEEDAQ</sequence>
<dbReference type="OrthoDB" id="10507465at2759"/>
<dbReference type="AlphaFoldDB" id="A0A180GE60"/>
<reference evidence="3" key="4">
    <citation type="submission" date="2025-05" db="UniProtKB">
        <authorList>
            <consortium name="EnsemblFungi"/>
        </authorList>
    </citation>
    <scope>IDENTIFICATION</scope>
    <source>
        <strain evidence="3">isolate 1-1 / race 1 (BBBD)</strain>
    </source>
</reference>
<evidence type="ECO:0000313" key="4">
    <source>
        <dbReference type="Proteomes" id="UP000005240"/>
    </source>
</evidence>
<keyword evidence="4" id="KW-1185">Reference proteome</keyword>
<protein>
    <submittedName>
        <fullName evidence="2 3">Uncharacterized protein</fullName>
    </submittedName>
</protein>
<dbReference type="Proteomes" id="UP000005240">
    <property type="component" value="Unassembled WGS sequence"/>
</dbReference>
<proteinExistence type="predicted"/>
<reference evidence="2" key="2">
    <citation type="submission" date="2016-05" db="EMBL/GenBank/DDBJ databases">
        <title>Comparative analysis highlights variable genome content of wheat rusts and divergence of the mating loci.</title>
        <authorList>
            <person name="Cuomo C.A."/>
            <person name="Bakkeren G."/>
            <person name="Szabo L."/>
            <person name="Khalil H."/>
            <person name="Joly D."/>
            <person name="Goldberg J."/>
            <person name="Young S."/>
            <person name="Zeng Q."/>
            <person name="Fellers J."/>
        </authorList>
    </citation>
    <scope>NUCLEOTIDE SEQUENCE [LARGE SCALE GENOMIC DNA]</scope>
    <source>
        <strain evidence="2">1-1 BBBD Race 1</strain>
    </source>
</reference>
<feature type="region of interest" description="Disordered" evidence="1">
    <location>
        <begin position="1"/>
        <end position="72"/>
    </location>
</feature>
<dbReference type="EnsemblFungi" id="PTTG_28139-t43_1">
    <property type="protein sequence ID" value="PTTG_28139-t43_1-p1"/>
    <property type="gene ID" value="PTTG_28139"/>
</dbReference>
<reference evidence="3 4" key="3">
    <citation type="journal article" date="2017" name="G3 (Bethesda)">
        <title>Comparative analysis highlights variable genome content of wheat rusts and divergence of the mating loci.</title>
        <authorList>
            <person name="Cuomo C.A."/>
            <person name="Bakkeren G."/>
            <person name="Khalil H.B."/>
            <person name="Panwar V."/>
            <person name="Joly D."/>
            <person name="Linning R."/>
            <person name="Sakthikumar S."/>
            <person name="Song X."/>
            <person name="Adiconis X."/>
            <person name="Fan L."/>
            <person name="Goldberg J.M."/>
            <person name="Levin J.Z."/>
            <person name="Young S."/>
            <person name="Zeng Q."/>
            <person name="Anikster Y."/>
            <person name="Bruce M."/>
            <person name="Wang M."/>
            <person name="Yin C."/>
            <person name="McCallum B."/>
            <person name="Szabo L.J."/>
            <person name="Hulbert S."/>
            <person name="Chen X."/>
            <person name="Fellers J.P."/>
        </authorList>
    </citation>
    <scope>NUCLEOTIDE SEQUENCE</scope>
    <source>
        <strain evidence="4">Isolate 1-1 / race 1 (BBBD)</strain>
        <strain evidence="3">isolate 1-1 / race 1 (BBBD)</strain>
    </source>
</reference>
<evidence type="ECO:0000313" key="3">
    <source>
        <dbReference type="EnsemblFungi" id="PTTG_28139-t43_1-p1"/>
    </source>
</evidence>
<accession>A0A180GE60</accession>
<organism evidence="2">
    <name type="scientific">Puccinia triticina (isolate 1-1 / race 1 (BBBD))</name>
    <name type="common">Brown leaf rust fungus</name>
    <dbReference type="NCBI Taxonomy" id="630390"/>
    <lineage>
        <taxon>Eukaryota</taxon>
        <taxon>Fungi</taxon>
        <taxon>Dikarya</taxon>
        <taxon>Basidiomycota</taxon>
        <taxon>Pucciniomycotina</taxon>
        <taxon>Pucciniomycetes</taxon>
        <taxon>Pucciniales</taxon>
        <taxon>Pucciniaceae</taxon>
        <taxon>Puccinia</taxon>
    </lineage>
</organism>